<accession>A0AAV4WC94</accession>
<proteinExistence type="predicted"/>
<evidence type="ECO:0000313" key="1">
    <source>
        <dbReference type="EMBL" id="GIY80466.1"/>
    </source>
</evidence>
<evidence type="ECO:0000313" key="2">
    <source>
        <dbReference type="Proteomes" id="UP001054837"/>
    </source>
</evidence>
<gene>
    <name evidence="1" type="ORF">CDAR_596651</name>
</gene>
<dbReference type="EMBL" id="BPLQ01014509">
    <property type="protein sequence ID" value="GIY80466.1"/>
    <property type="molecule type" value="Genomic_DNA"/>
</dbReference>
<organism evidence="1 2">
    <name type="scientific">Caerostris darwini</name>
    <dbReference type="NCBI Taxonomy" id="1538125"/>
    <lineage>
        <taxon>Eukaryota</taxon>
        <taxon>Metazoa</taxon>
        <taxon>Ecdysozoa</taxon>
        <taxon>Arthropoda</taxon>
        <taxon>Chelicerata</taxon>
        <taxon>Arachnida</taxon>
        <taxon>Araneae</taxon>
        <taxon>Araneomorphae</taxon>
        <taxon>Entelegynae</taxon>
        <taxon>Araneoidea</taxon>
        <taxon>Araneidae</taxon>
        <taxon>Caerostris</taxon>
    </lineage>
</organism>
<comment type="caution">
    <text evidence="1">The sequence shown here is derived from an EMBL/GenBank/DDBJ whole genome shotgun (WGS) entry which is preliminary data.</text>
</comment>
<keyword evidence="2" id="KW-1185">Reference proteome</keyword>
<sequence>MQVIVNTCHFNGSQLLSRQRHSYFNAACWTLNQPEWFRVQLIQRNSADYHEFFDCGNFTHQNITGRFESPQRSVLAFPFDSPVWNIKKRARISGLWRKTLMKATGETFSRIVTRPGNPRSDSGS</sequence>
<dbReference type="AlphaFoldDB" id="A0AAV4WC94"/>
<dbReference type="Proteomes" id="UP001054837">
    <property type="component" value="Unassembled WGS sequence"/>
</dbReference>
<name>A0AAV4WC94_9ARAC</name>
<reference evidence="1 2" key="1">
    <citation type="submission" date="2021-06" db="EMBL/GenBank/DDBJ databases">
        <title>Caerostris darwini draft genome.</title>
        <authorList>
            <person name="Kono N."/>
            <person name="Arakawa K."/>
        </authorList>
    </citation>
    <scope>NUCLEOTIDE SEQUENCE [LARGE SCALE GENOMIC DNA]</scope>
</reference>
<protein>
    <submittedName>
        <fullName evidence="1">Uncharacterized protein</fullName>
    </submittedName>
</protein>